<evidence type="ECO:0000313" key="1">
    <source>
        <dbReference type="EMBL" id="XFO67412.1"/>
    </source>
</evidence>
<dbReference type="PROSITE" id="PS51318">
    <property type="entry name" value="TAT"/>
    <property type="match status" value="1"/>
</dbReference>
<dbReference type="InterPro" id="IPR050682">
    <property type="entry name" value="ModA/WtpA"/>
</dbReference>
<gene>
    <name evidence="1" type="primary">modA_1</name>
    <name evidence="1" type="ORF">SPSIL_036110</name>
</gene>
<dbReference type="PANTHER" id="PTHR30632:SF0">
    <property type="entry name" value="SULFATE-BINDING PROTEIN"/>
    <property type="match status" value="1"/>
</dbReference>
<reference evidence="1" key="1">
    <citation type="submission" date="2024-05" db="EMBL/GenBank/DDBJ databases">
        <title>Isolation and characterization of Sporomusa carbonis sp. nov., a carboxydotrophic hydrogenogen in the genus of Sporomusa isolated from a charcoal burning pile.</title>
        <authorList>
            <person name="Boeer T."/>
            <person name="Rosenbaum F."/>
            <person name="Eysell L."/>
            <person name="Mueller V."/>
            <person name="Daniel R."/>
            <person name="Poehlein A."/>
        </authorList>
    </citation>
    <scope>NUCLEOTIDE SEQUENCE [LARGE SCALE GENOMIC DNA]</scope>
    <source>
        <strain evidence="1">DSM 10669</strain>
    </source>
</reference>
<dbReference type="RefSeq" id="WP_094605841.1">
    <property type="nucleotide sequence ID" value="NZ_CP155573.1"/>
</dbReference>
<dbReference type="EMBL" id="CP155573">
    <property type="protein sequence ID" value="XFO67412.1"/>
    <property type="molecule type" value="Genomic_DNA"/>
</dbReference>
<accession>A0ABZ3INV8</accession>
<dbReference type="PANTHER" id="PTHR30632">
    <property type="entry name" value="MOLYBDATE-BINDING PERIPLASMIC PROTEIN"/>
    <property type="match status" value="1"/>
</dbReference>
<dbReference type="Gene3D" id="3.40.190.10">
    <property type="entry name" value="Periplasmic binding protein-like II"/>
    <property type="match status" value="2"/>
</dbReference>
<dbReference type="InterPro" id="IPR006311">
    <property type="entry name" value="TAT_signal"/>
</dbReference>
<keyword evidence="2" id="KW-1185">Reference proteome</keyword>
<dbReference type="Proteomes" id="UP000216752">
    <property type="component" value="Chromosome"/>
</dbReference>
<dbReference type="Pfam" id="PF13531">
    <property type="entry name" value="SBP_bac_11"/>
    <property type="match status" value="1"/>
</dbReference>
<organism evidence="1 2">
    <name type="scientific">Sporomusa silvacetica DSM 10669</name>
    <dbReference type="NCBI Taxonomy" id="1123289"/>
    <lineage>
        <taxon>Bacteria</taxon>
        <taxon>Bacillati</taxon>
        <taxon>Bacillota</taxon>
        <taxon>Negativicutes</taxon>
        <taxon>Selenomonadales</taxon>
        <taxon>Sporomusaceae</taxon>
        <taxon>Sporomusa</taxon>
    </lineage>
</organism>
<dbReference type="SUPFAM" id="SSF53850">
    <property type="entry name" value="Periplasmic binding protein-like II"/>
    <property type="match status" value="1"/>
</dbReference>
<name>A0ABZ3INV8_9FIRM</name>
<sequence length="285" mass="30679">METKKDGVNRRTFLKTGVASVVAAALTPGLLHAGRFQSDSLQVWSCGGLSDAFMEANNLYEQRNGIQINYTGAFAGALGKSLLGGAVTEIFAGRVLQLAKNLRDANKMLYFRPLCFTEYVLITPLGNPAGIQSVQDLARPGVRVILPLGASPPGGDAIIGILKKANVEKEVLKNMIEKESCVIKMMSKIISGEGVASIVERRLTRMAAFAGQVDVISIPEALFPPGPLTFTIGVMKYAKDRALADDYMNFICSDESQAIFEKHGFIPAASEKGRILIEKLGVKDV</sequence>
<evidence type="ECO:0000313" key="2">
    <source>
        <dbReference type="Proteomes" id="UP000216752"/>
    </source>
</evidence>
<proteinExistence type="predicted"/>
<protein>
    <submittedName>
        <fullName evidence="1">Molybdate-binding protein ModA</fullName>
    </submittedName>
</protein>